<dbReference type="NCBIfam" id="TIGR02246">
    <property type="entry name" value="SgcJ/EcaC family oxidoreductase"/>
    <property type="match status" value="1"/>
</dbReference>
<evidence type="ECO:0000259" key="1">
    <source>
        <dbReference type="Pfam" id="PF13474"/>
    </source>
</evidence>
<dbReference type="Gene3D" id="3.10.450.50">
    <property type="match status" value="1"/>
</dbReference>
<dbReference type="InterPro" id="IPR032710">
    <property type="entry name" value="NTF2-like_dom_sf"/>
</dbReference>
<reference evidence="2" key="1">
    <citation type="journal article" date="2013" name="J. Am. Chem. Soc.">
        <title>Structures and comparative characterization of biosynthetic gene clusters for cyanosporasides, enediyne-derived natural products from marine actinomycetes.</title>
        <authorList>
            <person name="Lane A.L."/>
            <person name="Nam S.J."/>
            <person name="Fukuda T."/>
            <person name="Yamanaka K."/>
            <person name="Kauffman C.A."/>
            <person name="Jensen P.R."/>
            <person name="Fenical W."/>
            <person name="Moore B.S."/>
        </authorList>
    </citation>
    <scope>NUCLEOTIDE SEQUENCE</scope>
    <source>
        <strain evidence="2">CNT-179</strain>
    </source>
</reference>
<feature type="domain" description="SnoaL-like" evidence="1">
    <location>
        <begin position="41"/>
        <end position="150"/>
    </location>
</feature>
<dbReference type="AlphaFoldDB" id="S4WFK2"/>
<evidence type="ECO:0000313" key="2">
    <source>
        <dbReference type="EMBL" id="AGO97162.1"/>
    </source>
</evidence>
<dbReference type="Pfam" id="PF13474">
    <property type="entry name" value="SnoaL_3"/>
    <property type="match status" value="1"/>
</dbReference>
<proteinExistence type="predicted"/>
<dbReference type="InterPro" id="IPR011944">
    <property type="entry name" value="Steroid_delta5-4_isomerase"/>
</dbReference>
<organism evidence="2">
    <name type="scientific">Streptomyces sp. CNT-179</name>
    <dbReference type="NCBI Taxonomy" id="1338663"/>
    <lineage>
        <taxon>Bacteria</taxon>
        <taxon>Bacillati</taxon>
        <taxon>Actinomycetota</taxon>
        <taxon>Actinomycetes</taxon>
        <taxon>Kitasatosporales</taxon>
        <taxon>Streptomycetaceae</taxon>
        <taxon>Streptomyces</taxon>
    </lineage>
</organism>
<sequence>MSPTGTASDLLSEYDIVEDPEFFGSFDSAAQRAVLTVPQIIQAAWERNDADMFARAFTAGGSLLMQQDQLTSSAEIRAYMARGFQGGLRGARVTGWPLNVTFLGEDVAVVVTQGGIILDGESEIAPERAIRALWTIVAEDERWRLLCHHSTPLQ</sequence>
<dbReference type="InterPro" id="IPR037401">
    <property type="entry name" value="SnoaL-like"/>
</dbReference>
<protein>
    <submittedName>
        <fullName evidence="2">Hypothetical enediyne protein</fullName>
    </submittedName>
</protein>
<accession>S4WFK2</accession>
<dbReference type="SUPFAM" id="SSF54427">
    <property type="entry name" value="NTF2-like"/>
    <property type="match status" value="1"/>
</dbReference>
<dbReference type="EMBL" id="KC863954">
    <property type="protein sequence ID" value="AGO97162.1"/>
    <property type="molecule type" value="Genomic_DNA"/>
</dbReference>
<name>S4WFK2_9ACTN</name>